<reference evidence="3" key="2">
    <citation type="submission" date="2019-07" db="EMBL/GenBank/DDBJ databases">
        <authorList>
            <person name="Whitman W."/>
            <person name="Huntemann M."/>
            <person name="Clum A."/>
            <person name="Pillay M."/>
            <person name="Palaniappan K."/>
            <person name="Varghese N."/>
            <person name="Mikhailova N."/>
            <person name="Stamatis D."/>
            <person name="Reddy T."/>
            <person name="Daum C."/>
            <person name="Shapiro N."/>
            <person name="Ivanova N."/>
            <person name="Kyrpides N."/>
            <person name="Woyke T."/>
        </authorList>
    </citation>
    <scope>NUCLEOTIDE SEQUENCE</scope>
    <source>
        <strain evidence="3">CGMCC 1.10685</strain>
    </source>
</reference>
<protein>
    <submittedName>
        <fullName evidence="2">Type VI secretion system baseplate subunit TssF</fullName>
    </submittedName>
    <submittedName>
        <fullName evidence="3">Type VI secretion system protein ImpG</fullName>
    </submittedName>
</protein>
<dbReference type="AlphaFoldDB" id="A0A562PDN9"/>
<dbReference type="Proteomes" id="UP000437862">
    <property type="component" value="Chromosome"/>
</dbReference>
<evidence type="ECO:0000313" key="4">
    <source>
        <dbReference type="Proteomes" id="UP000315112"/>
    </source>
</evidence>
<gene>
    <name evidence="2" type="primary">tssF</name>
    <name evidence="2" type="ORF">GO485_14550</name>
    <name evidence="3" type="ORF">IP92_05627</name>
</gene>
<sequence>MDKPPSDAELKRMMQSVAFRAARGQRPPEQHAPSLIDDLPPEHGRVMPSCAIAQVLGAAPATLARGTELVTRGRPACRYRTVYDVTLLPVAITSARFLPCLDMPAALGLPPECRSEIVIAIESIDPALPLDVAAATPLRVYIDAPPALRSALHDALFMHAVCTCLYSDRQWCQLAVPPFAAVGCADNEALLPPRQGDEAGLRLLAEYFAFSAKFDFFDIDLQPVLARCPAGTHRLVLHVALPQLDAAEALQALSAATLRLGCTPVVNLFERVAEPVRVSAGHNAYPLRIAQGDEARVALFSVDAVAHDGNVLAPFDGPRGSRNTGCWLLRHADTAAGVQDTISFVDGEQRPLDLRCGTVAVRVTCTNAEPPAGLRIGHPGGDLTGQGGAARLLMVPTAARPNAHPWHVLAARSPTERRLSRQGLPALLNLLRLYDAPAQLLAGIVGLDHHGAAAWLRFPQGAAWMHGIEVRVTIDDVAFARRGVFVFAQVMDRFLAYYAQPHSFTQLVVVDEAGRELVRCTARAATSLPL</sequence>
<evidence type="ECO:0000313" key="2">
    <source>
        <dbReference type="EMBL" id="QGZ40146.1"/>
    </source>
</evidence>
<dbReference type="PANTHER" id="PTHR35370">
    <property type="entry name" value="CYTOPLASMIC PROTEIN-RELATED-RELATED"/>
    <property type="match status" value="1"/>
</dbReference>
<accession>A0A562PDN9</accession>
<reference evidence="3 4" key="1">
    <citation type="journal article" date="2015" name="Stand. Genomic Sci.">
        <title>Genomic Encyclopedia of Bacterial and Archaeal Type Strains, Phase III: the genomes of soil and plant-associated and newly described type strains.</title>
        <authorList>
            <person name="Whitman W.B."/>
            <person name="Woyke T."/>
            <person name="Klenk H.P."/>
            <person name="Zhou Y."/>
            <person name="Lilburn T.G."/>
            <person name="Beck B.J."/>
            <person name="De Vos P."/>
            <person name="Vandamme P."/>
            <person name="Eisen J.A."/>
            <person name="Garrity G."/>
            <person name="Hugenholtz P."/>
            <person name="Kyrpides N.C."/>
        </authorList>
    </citation>
    <scope>NUCLEOTIDE SEQUENCE [LARGE SCALE GENOMIC DNA]</scope>
    <source>
        <strain evidence="3 4">CGMCC 1.10685</strain>
    </source>
</reference>
<organism evidence="3 4">
    <name type="scientific">Pseudoduganella flava</name>
    <dbReference type="NCBI Taxonomy" id="871742"/>
    <lineage>
        <taxon>Bacteria</taxon>
        <taxon>Pseudomonadati</taxon>
        <taxon>Pseudomonadota</taxon>
        <taxon>Betaproteobacteria</taxon>
        <taxon>Burkholderiales</taxon>
        <taxon>Oxalobacteraceae</taxon>
        <taxon>Telluria group</taxon>
        <taxon>Pseudoduganella</taxon>
    </lineage>
</organism>
<dbReference type="EMBL" id="VLKW01000016">
    <property type="protein sequence ID" value="TWI42096.1"/>
    <property type="molecule type" value="Genomic_DNA"/>
</dbReference>
<evidence type="ECO:0000313" key="3">
    <source>
        <dbReference type="EMBL" id="TWI42096.1"/>
    </source>
</evidence>
<feature type="region of interest" description="Disordered" evidence="1">
    <location>
        <begin position="21"/>
        <end position="40"/>
    </location>
</feature>
<dbReference type="NCBIfam" id="TIGR03359">
    <property type="entry name" value="VI_chp_6"/>
    <property type="match status" value="1"/>
</dbReference>
<dbReference type="InterPro" id="IPR010272">
    <property type="entry name" value="T6SS_TssF"/>
</dbReference>
<evidence type="ECO:0000256" key="1">
    <source>
        <dbReference type="SAM" id="MobiDB-lite"/>
    </source>
</evidence>
<name>A0A562PDN9_9BURK</name>
<dbReference type="Pfam" id="PF05947">
    <property type="entry name" value="T6SS_TssF"/>
    <property type="match status" value="1"/>
</dbReference>
<dbReference type="OrthoDB" id="9763676at2"/>
<dbReference type="Proteomes" id="UP000315112">
    <property type="component" value="Unassembled WGS sequence"/>
</dbReference>
<dbReference type="RefSeq" id="WP_145881644.1">
    <property type="nucleotide sequence ID" value="NZ_CP046904.1"/>
</dbReference>
<dbReference type="EMBL" id="CP046904">
    <property type="protein sequence ID" value="QGZ40146.1"/>
    <property type="molecule type" value="Genomic_DNA"/>
</dbReference>
<reference evidence="2 5" key="3">
    <citation type="submission" date="2019-12" db="EMBL/GenBank/DDBJ databases">
        <title>Draft Genome Sequences of Six Type Strains of the Genus Massilia.</title>
        <authorList>
            <person name="Miess H."/>
            <person name="Frediansyah A."/>
            <person name="Goeker M."/>
            <person name="Gross H."/>
        </authorList>
    </citation>
    <scope>NUCLEOTIDE SEQUENCE [LARGE SCALE GENOMIC DNA]</scope>
    <source>
        <strain evidence="2 5">DSM 26639</strain>
    </source>
</reference>
<keyword evidence="5" id="KW-1185">Reference proteome</keyword>
<evidence type="ECO:0000313" key="5">
    <source>
        <dbReference type="Proteomes" id="UP000437862"/>
    </source>
</evidence>
<proteinExistence type="predicted"/>
<dbReference type="PANTHER" id="PTHR35370:SF1">
    <property type="entry name" value="TYPE VI SECRETION SYSTEM COMPONENT TSSF1"/>
    <property type="match status" value="1"/>
</dbReference>